<dbReference type="PROSITE" id="PS51257">
    <property type="entry name" value="PROKAR_LIPOPROTEIN"/>
    <property type="match status" value="1"/>
</dbReference>
<feature type="compositionally biased region" description="Gly residues" evidence="1">
    <location>
        <begin position="93"/>
        <end position="107"/>
    </location>
</feature>
<proteinExistence type="predicted"/>
<gene>
    <name evidence="2" type="ORF">J2S19_002032</name>
</gene>
<comment type="caution">
    <text evidence="2">The sequence shown here is derived from an EMBL/GenBank/DDBJ whole genome shotgun (WGS) entry which is preliminary data.</text>
</comment>
<organism evidence="2 3">
    <name type="scientific">Metabacillus malikii</name>
    <dbReference type="NCBI Taxonomy" id="1504265"/>
    <lineage>
        <taxon>Bacteria</taxon>
        <taxon>Bacillati</taxon>
        <taxon>Bacillota</taxon>
        <taxon>Bacilli</taxon>
        <taxon>Bacillales</taxon>
        <taxon>Bacillaceae</taxon>
        <taxon>Metabacillus</taxon>
    </lineage>
</organism>
<keyword evidence="3" id="KW-1185">Reference proteome</keyword>
<evidence type="ECO:0000313" key="2">
    <source>
        <dbReference type="EMBL" id="MDQ0230776.1"/>
    </source>
</evidence>
<feature type="compositionally biased region" description="Low complexity" evidence="1">
    <location>
        <begin position="74"/>
        <end position="92"/>
    </location>
</feature>
<dbReference type="RefSeq" id="WP_307340668.1">
    <property type="nucleotide sequence ID" value="NZ_JAUSUD010000007.1"/>
</dbReference>
<sequence>MNKTGKLLTGVLVVTVIAATSCQDEEALPDTPDDPSCDDWEWEADEGVWECDDYDSSYYGHYYYGGSYYSSKNKLTSSSSYKSYKTSSSFKGGSSGFGSGKSGGFGG</sequence>
<protein>
    <recommendedName>
        <fullName evidence="4">Aminotransferase yhxA</fullName>
    </recommendedName>
</protein>
<name>A0ABT9ZEU2_9BACI</name>
<dbReference type="Proteomes" id="UP001234495">
    <property type="component" value="Unassembled WGS sequence"/>
</dbReference>
<accession>A0ABT9ZEU2</accession>
<evidence type="ECO:0008006" key="4">
    <source>
        <dbReference type="Google" id="ProtNLM"/>
    </source>
</evidence>
<evidence type="ECO:0000313" key="3">
    <source>
        <dbReference type="Proteomes" id="UP001234495"/>
    </source>
</evidence>
<reference evidence="2 3" key="1">
    <citation type="submission" date="2023-07" db="EMBL/GenBank/DDBJ databases">
        <title>Genomic Encyclopedia of Type Strains, Phase IV (KMG-IV): sequencing the most valuable type-strain genomes for metagenomic binning, comparative biology and taxonomic classification.</title>
        <authorList>
            <person name="Goeker M."/>
        </authorList>
    </citation>
    <scope>NUCLEOTIDE SEQUENCE [LARGE SCALE GENOMIC DNA]</scope>
    <source>
        <strain evidence="2 3">DSM 29005</strain>
    </source>
</reference>
<evidence type="ECO:0000256" key="1">
    <source>
        <dbReference type="SAM" id="MobiDB-lite"/>
    </source>
</evidence>
<dbReference type="EMBL" id="JAUSUD010000007">
    <property type="protein sequence ID" value="MDQ0230776.1"/>
    <property type="molecule type" value="Genomic_DNA"/>
</dbReference>
<feature type="region of interest" description="Disordered" evidence="1">
    <location>
        <begin position="74"/>
        <end position="107"/>
    </location>
</feature>